<protein>
    <submittedName>
        <fullName evidence="2">Amidase</fullName>
    </submittedName>
</protein>
<feature type="domain" description="Amidase" evidence="1">
    <location>
        <begin position="25"/>
        <end position="436"/>
    </location>
</feature>
<dbReference type="Gene3D" id="3.90.1300.10">
    <property type="entry name" value="Amidase signature (AS) domain"/>
    <property type="match status" value="1"/>
</dbReference>
<dbReference type="NCBIfam" id="NF005460">
    <property type="entry name" value="PRK07056.1"/>
    <property type="match status" value="1"/>
</dbReference>
<dbReference type="PANTHER" id="PTHR11895">
    <property type="entry name" value="TRANSAMIDASE"/>
    <property type="match status" value="1"/>
</dbReference>
<dbReference type="InterPro" id="IPR000120">
    <property type="entry name" value="Amidase"/>
</dbReference>
<dbReference type="EMBL" id="JBHUIR010000006">
    <property type="protein sequence ID" value="MFD2258531.1"/>
    <property type="molecule type" value="Genomic_DNA"/>
</dbReference>
<dbReference type="InterPro" id="IPR023631">
    <property type="entry name" value="Amidase_dom"/>
</dbReference>
<evidence type="ECO:0000313" key="3">
    <source>
        <dbReference type="Proteomes" id="UP001597373"/>
    </source>
</evidence>
<keyword evidence="3" id="KW-1185">Reference proteome</keyword>
<dbReference type="PANTHER" id="PTHR11895:SF176">
    <property type="entry name" value="AMIDASE AMID-RELATED"/>
    <property type="match status" value="1"/>
</dbReference>
<dbReference type="RefSeq" id="WP_345098459.1">
    <property type="nucleotide sequence ID" value="NZ_BAABGS010000016.1"/>
</dbReference>
<accession>A0ABW5DFY7</accession>
<dbReference type="InterPro" id="IPR036928">
    <property type="entry name" value="AS_sf"/>
</dbReference>
<comment type="caution">
    <text evidence="2">The sequence shown here is derived from an EMBL/GenBank/DDBJ whole genome shotgun (WGS) entry which is preliminary data.</text>
</comment>
<gene>
    <name evidence="2" type="ORF">ACFSMZ_01940</name>
</gene>
<organism evidence="2 3">
    <name type="scientific">Chelativorans composti</name>
    <dbReference type="NCBI Taxonomy" id="768533"/>
    <lineage>
        <taxon>Bacteria</taxon>
        <taxon>Pseudomonadati</taxon>
        <taxon>Pseudomonadota</taxon>
        <taxon>Alphaproteobacteria</taxon>
        <taxon>Hyphomicrobiales</taxon>
        <taxon>Phyllobacteriaceae</taxon>
        <taxon>Chelativorans</taxon>
    </lineage>
</organism>
<name>A0ABW5DFY7_9HYPH</name>
<sequence>MRLHPATLQSLARDLTEGRTTSRALVEECLEQIGRADGQGAAAFTFVDAEAARLAADAMDKLRAARAEPSPYAGVPVSVKDLFDVRGQVTRAGSRVLENEPPAERDATIVARLRQAGFVIIGRTNMTEFAYSGLGINPHYGTPLNPWDRQGKRIPGGSSSGAAISVTDGMAHGAIGTDTGGSCRIPAAFTGIVGYKPTAARVPKDGCVPLSTTLDSIGPLARTVDCCAILDTVLSGQTHSMRDRNIRALRFLVPETLVFDGIDATVATDFERAVKRLADAGATIVRAPMQELKDVAAINSRGGFSAAESWTWHWPYIDRGAELYDPRVLVRISRGAELTAADYIELGQARARVIEAVEARLADFDALMLPTVPIVAPRLAELERDEDYSRINILVLRNPSLINLIDGCAMSLPMHEPGSAPTGLMLAGTRGSDSRIFEVARAVEGVLSAGR</sequence>
<evidence type="ECO:0000313" key="2">
    <source>
        <dbReference type="EMBL" id="MFD2258531.1"/>
    </source>
</evidence>
<proteinExistence type="predicted"/>
<dbReference type="Pfam" id="PF01425">
    <property type="entry name" value="Amidase"/>
    <property type="match status" value="1"/>
</dbReference>
<evidence type="ECO:0000259" key="1">
    <source>
        <dbReference type="Pfam" id="PF01425"/>
    </source>
</evidence>
<reference evidence="3" key="1">
    <citation type="journal article" date="2019" name="Int. J. Syst. Evol. Microbiol.">
        <title>The Global Catalogue of Microorganisms (GCM) 10K type strain sequencing project: providing services to taxonomists for standard genome sequencing and annotation.</title>
        <authorList>
            <consortium name="The Broad Institute Genomics Platform"/>
            <consortium name="The Broad Institute Genome Sequencing Center for Infectious Disease"/>
            <person name="Wu L."/>
            <person name="Ma J."/>
        </authorList>
    </citation>
    <scope>NUCLEOTIDE SEQUENCE [LARGE SCALE GENOMIC DNA]</scope>
    <source>
        <strain evidence="3">KCTC 23707</strain>
    </source>
</reference>
<dbReference type="Proteomes" id="UP001597373">
    <property type="component" value="Unassembled WGS sequence"/>
</dbReference>
<dbReference type="SUPFAM" id="SSF75304">
    <property type="entry name" value="Amidase signature (AS) enzymes"/>
    <property type="match status" value="1"/>
</dbReference>